<dbReference type="PANTHER" id="PTHR34494">
    <property type="entry name" value="PROTEIN CBG25024"/>
    <property type="match status" value="1"/>
</dbReference>
<dbReference type="Gene3D" id="3.90.210.10">
    <property type="entry name" value="Heat-Labile Enterotoxin, subunit A"/>
    <property type="match status" value="1"/>
</dbReference>
<dbReference type="Proteomes" id="UP001605036">
    <property type="component" value="Unassembled WGS sequence"/>
</dbReference>
<dbReference type="EMBL" id="JBHFFA010000003">
    <property type="protein sequence ID" value="KAL2635780.1"/>
    <property type="molecule type" value="Genomic_DNA"/>
</dbReference>
<dbReference type="PANTHER" id="PTHR34494:SF1">
    <property type="entry name" value="PROTEIN CBG25024"/>
    <property type="match status" value="1"/>
</dbReference>
<accession>A0ABD1YYC7</accession>
<dbReference type="SUPFAM" id="SSF56399">
    <property type="entry name" value="ADP-ribosylation"/>
    <property type="match status" value="1"/>
</dbReference>
<keyword evidence="2" id="KW-1185">Reference proteome</keyword>
<evidence type="ECO:0000313" key="2">
    <source>
        <dbReference type="Proteomes" id="UP001605036"/>
    </source>
</evidence>
<comment type="caution">
    <text evidence="1">The sequence shown here is derived from an EMBL/GenBank/DDBJ whole genome shotgun (WGS) entry which is preliminary data.</text>
</comment>
<reference evidence="1 2" key="1">
    <citation type="submission" date="2024-09" db="EMBL/GenBank/DDBJ databases">
        <title>Chromosome-scale assembly of Riccia fluitans.</title>
        <authorList>
            <person name="Paukszto L."/>
            <person name="Sawicki J."/>
            <person name="Karawczyk K."/>
            <person name="Piernik-Szablinska J."/>
            <person name="Szczecinska M."/>
            <person name="Mazdziarz M."/>
        </authorList>
    </citation>
    <scope>NUCLEOTIDE SEQUENCE [LARGE SCALE GENOMIC DNA]</scope>
    <source>
        <strain evidence="1">Rf_01</strain>
        <tissue evidence="1">Aerial parts of the thallus</tissue>
    </source>
</reference>
<gene>
    <name evidence="1" type="ORF">R1flu_007259</name>
</gene>
<dbReference type="AlphaFoldDB" id="A0ABD1YYC7"/>
<evidence type="ECO:0000313" key="1">
    <source>
        <dbReference type="EMBL" id="KAL2635780.1"/>
    </source>
</evidence>
<protein>
    <submittedName>
        <fullName evidence="1">Uncharacterized protein</fullName>
    </submittedName>
</protein>
<name>A0ABD1YYC7_9MARC</name>
<organism evidence="1 2">
    <name type="scientific">Riccia fluitans</name>
    <dbReference type="NCBI Taxonomy" id="41844"/>
    <lineage>
        <taxon>Eukaryota</taxon>
        <taxon>Viridiplantae</taxon>
        <taxon>Streptophyta</taxon>
        <taxon>Embryophyta</taxon>
        <taxon>Marchantiophyta</taxon>
        <taxon>Marchantiopsida</taxon>
        <taxon>Marchantiidae</taxon>
        <taxon>Marchantiales</taxon>
        <taxon>Ricciaceae</taxon>
        <taxon>Riccia</taxon>
    </lineage>
</organism>
<sequence length="471" mass="48783">MGNDISTVGGAIATAATAVAAGVTLGQVEVLNQAVVDCAGYTAEKAQDSIVRHSGEATAFGIATVGTAIAAGVTFGQVDALNETVVDMAKRHAHAATESTKATLEFVDGVTDGIPVIGHAKGGIMYAIGDNERGGRAMKAASRTTGVMAAGAGGFLVGGPAGAVVAGIAGGAAMDGITTGVESAIHDEFRPNGQIAAWTEVAKGENPNGVIGGVIGGLLTPVCDGLAGYGAGKGLEAKLQNRDIGSLQKYLDGEGNMSMDESFDAMNRIGKRNVPGVEYRPEEKGNEARGKAKYGDKTIPEEALVEGDRNVYRGDKTLLKEGNIEKLFDDGVQPRGGFDDVFVHQRGDGGCNFVSTSKKFGIAKEFGEGSRGRFALMKARATNGVDINLTGELLDNPAFFPGQQEIAIFKGIAPQDIHGVLEVPGRAAAPIWHPNPNFRPPVPELHHLPVRPHGVVIIASEAVVEEILRRS</sequence>
<proteinExistence type="predicted"/>